<accession>A0ABY8VQW7</accession>
<dbReference type="Proteomes" id="UP001238805">
    <property type="component" value="Chromosome"/>
</dbReference>
<evidence type="ECO:0000313" key="9">
    <source>
        <dbReference type="EMBL" id="WIM71342.1"/>
    </source>
</evidence>
<evidence type="ECO:0000256" key="1">
    <source>
        <dbReference type="ARBA" id="ARBA00004752"/>
    </source>
</evidence>
<feature type="signal peptide" evidence="7">
    <location>
        <begin position="1"/>
        <end position="28"/>
    </location>
</feature>
<feature type="chain" id="PRO_5045780337" evidence="7">
    <location>
        <begin position="29"/>
        <end position="239"/>
    </location>
</feature>
<dbReference type="Gene3D" id="2.40.440.10">
    <property type="entry name" value="L,D-transpeptidase catalytic domain-like"/>
    <property type="match status" value="1"/>
</dbReference>
<keyword evidence="2 9" id="KW-0808">Transferase</keyword>
<proteinExistence type="predicted"/>
<feature type="domain" description="L,D-TPase catalytic" evidence="8">
    <location>
        <begin position="131"/>
        <end position="239"/>
    </location>
</feature>
<evidence type="ECO:0000259" key="8">
    <source>
        <dbReference type="PROSITE" id="PS52029"/>
    </source>
</evidence>
<dbReference type="RefSeq" id="WP_284875914.1">
    <property type="nucleotide sequence ID" value="NZ_CP126970.1"/>
</dbReference>
<protein>
    <submittedName>
        <fullName evidence="9">L,D-transpeptidase</fullName>
        <ecNumber evidence="9">2.-.-.-</ecNumber>
    </submittedName>
</protein>
<evidence type="ECO:0000256" key="5">
    <source>
        <dbReference type="ARBA" id="ARBA00023316"/>
    </source>
</evidence>
<evidence type="ECO:0000256" key="4">
    <source>
        <dbReference type="ARBA" id="ARBA00022984"/>
    </source>
</evidence>
<evidence type="ECO:0000256" key="3">
    <source>
        <dbReference type="ARBA" id="ARBA00022960"/>
    </source>
</evidence>
<keyword evidence="7" id="KW-0732">Signal</keyword>
<keyword evidence="10" id="KW-1185">Reference proteome</keyword>
<feature type="active site" description="Nucleophile" evidence="6">
    <location>
        <position position="215"/>
    </location>
</feature>
<evidence type="ECO:0000256" key="6">
    <source>
        <dbReference type="PROSITE-ProRule" id="PRU01373"/>
    </source>
</evidence>
<evidence type="ECO:0000256" key="7">
    <source>
        <dbReference type="SAM" id="SignalP"/>
    </source>
</evidence>
<dbReference type="EC" id="2.-.-.-" evidence="9"/>
<evidence type="ECO:0000256" key="2">
    <source>
        <dbReference type="ARBA" id="ARBA00022679"/>
    </source>
</evidence>
<keyword evidence="5 6" id="KW-0961">Cell wall biogenesis/degradation</keyword>
<dbReference type="PROSITE" id="PS52029">
    <property type="entry name" value="LD_TPASE"/>
    <property type="match status" value="1"/>
</dbReference>
<dbReference type="PANTHER" id="PTHR30582">
    <property type="entry name" value="L,D-TRANSPEPTIDASE"/>
    <property type="match status" value="1"/>
</dbReference>
<dbReference type="EMBL" id="CP126970">
    <property type="protein sequence ID" value="WIM71342.1"/>
    <property type="molecule type" value="Genomic_DNA"/>
</dbReference>
<keyword evidence="4 6" id="KW-0573">Peptidoglycan synthesis</keyword>
<keyword evidence="3 6" id="KW-0133">Cell shape</keyword>
<dbReference type="InterPro" id="IPR050979">
    <property type="entry name" value="LD-transpeptidase"/>
</dbReference>
<feature type="active site" description="Proton donor/acceptor" evidence="6">
    <location>
        <position position="204"/>
    </location>
</feature>
<dbReference type="Pfam" id="PF03734">
    <property type="entry name" value="YkuD"/>
    <property type="match status" value="1"/>
</dbReference>
<reference evidence="9 10" key="1">
    <citation type="submission" date="2023-05" db="EMBL/GenBank/DDBJ databases">
        <title>Corynebacterium suedekumii sp. nov. and Corynebacterium breve sp. nov. isolated from raw cow's milk.</title>
        <authorList>
            <person name="Baer M.K."/>
            <person name="Mehl L."/>
            <person name="Hellmuth R."/>
            <person name="Marke G."/>
            <person name="Lipski A."/>
        </authorList>
    </citation>
    <scope>NUCLEOTIDE SEQUENCE [LARGE SCALE GENOMIC DNA]</scope>
    <source>
        <strain evidence="9 10">LM112</strain>
    </source>
</reference>
<dbReference type="CDD" id="cd16913">
    <property type="entry name" value="YkuD_like"/>
    <property type="match status" value="1"/>
</dbReference>
<evidence type="ECO:0000313" key="10">
    <source>
        <dbReference type="Proteomes" id="UP001238805"/>
    </source>
</evidence>
<sequence length="239" mass="25878">MRFLPRRVAGALASVATAATLLVSPAVASAQAPLPELSSGVEEMAGQVGSSQDDLRDSAWQTRNTIHQQTNVLHPQTANAIRGAVDGVVEGVFPGLINEKIQASRPAPAPAAAPAAAPIPQFDYGSCPKDAKACVDIDGRRTWLQNNGQVYYGDVFHGPGRAGHETPRGTFYVNRKVKDEISWEFNNAPMPNAVYFTYNGHAFHAGDPNILSHGCVRLNYQDSLKFFNDLRIGDKVYIY</sequence>
<comment type="pathway">
    <text evidence="1 6">Cell wall biogenesis; peptidoglycan biosynthesis.</text>
</comment>
<organism evidence="9 10">
    <name type="scientific">Corynebacterium suedekumii</name>
    <dbReference type="NCBI Taxonomy" id="3049801"/>
    <lineage>
        <taxon>Bacteria</taxon>
        <taxon>Bacillati</taxon>
        <taxon>Actinomycetota</taxon>
        <taxon>Actinomycetes</taxon>
        <taxon>Mycobacteriales</taxon>
        <taxon>Corynebacteriaceae</taxon>
        <taxon>Corynebacterium</taxon>
    </lineage>
</organism>
<dbReference type="InterPro" id="IPR005490">
    <property type="entry name" value="LD_TPept_cat_dom"/>
</dbReference>
<dbReference type="GO" id="GO:0016740">
    <property type="term" value="F:transferase activity"/>
    <property type="evidence" value="ECO:0007669"/>
    <property type="project" value="UniProtKB-KW"/>
</dbReference>
<gene>
    <name evidence="9" type="ORF">QP029_06080</name>
</gene>
<dbReference type="PANTHER" id="PTHR30582:SF33">
    <property type="entry name" value="EXPORTED PROTEIN"/>
    <property type="match status" value="1"/>
</dbReference>
<dbReference type="InterPro" id="IPR038063">
    <property type="entry name" value="Transpep_catalytic_dom"/>
</dbReference>
<dbReference type="SUPFAM" id="SSF141523">
    <property type="entry name" value="L,D-transpeptidase catalytic domain-like"/>
    <property type="match status" value="1"/>
</dbReference>
<name>A0ABY8VQW7_9CORY</name>